<dbReference type="Proteomes" id="UP000027093">
    <property type="component" value="Chromosome"/>
</dbReference>
<dbReference type="Gene3D" id="3.30.460.40">
    <property type="match status" value="1"/>
</dbReference>
<sequence length="227" mass="25514">MEIIRILSSLPKGFFVVIGEYAVSALSVHRFSVDCDLVISRKNAEKFSDLLKKEGYRKGKSAKGFDEAYQSEVDIYVKSITGGMRVSVDLFINGVTSRKTKASWSYEYVKDNSTETIVAGTRNSASVTVSTKELLIAMKMHSGRDVDMRDIVMLSDEVDWNAVLKHATRGAKSILVKQVTDMIGRMEEEQFIQSLRAAFGLKRNMEPLISDCRKNLSKLRENIESPK</sequence>
<dbReference type="OrthoDB" id="165795at2157"/>
<keyword evidence="2" id="KW-1185">Reference proteome</keyword>
<accession>A0A060HLR1</accession>
<dbReference type="RefSeq" id="WP_075055161.1">
    <property type="nucleotide sequence ID" value="NZ_CP007536.1"/>
</dbReference>
<gene>
    <name evidence="1" type="ORF">NVIE_021370</name>
</gene>
<dbReference type="HOGENOM" id="CLU_1197616_0_0_2"/>
<dbReference type="SUPFAM" id="SSF81301">
    <property type="entry name" value="Nucleotidyltransferase"/>
    <property type="match status" value="1"/>
</dbReference>
<evidence type="ECO:0000313" key="2">
    <source>
        <dbReference type="Proteomes" id="UP000027093"/>
    </source>
</evidence>
<dbReference type="InterPro" id="IPR043519">
    <property type="entry name" value="NT_sf"/>
</dbReference>
<protein>
    <submittedName>
        <fullName evidence="1">Uncharacterized protein</fullName>
    </submittedName>
</protein>
<organism evidence="1 2">
    <name type="scientific">Nitrososphaera viennensis EN76</name>
    <dbReference type="NCBI Taxonomy" id="926571"/>
    <lineage>
        <taxon>Archaea</taxon>
        <taxon>Nitrososphaerota</taxon>
        <taxon>Nitrososphaeria</taxon>
        <taxon>Nitrososphaerales</taxon>
        <taxon>Nitrososphaeraceae</taxon>
        <taxon>Nitrososphaera</taxon>
    </lineage>
</organism>
<dbReference type="GeneID" id="74947378"/>
<reference evidence="1 2" key="1">
    <citation type="journal article" date="2014" name="Int. J. Syst. Evol. Microbiol.">
        <title>Nitrososphaera viennensis gen. nov., sp. nov., an aerobic and mesophilic, ammonia-oxidizing archaeon from soil and a member of the archaeal phylum Thaumarchaeota.</title>
        <authorList>
            <person name="Stieglmeier M."/>
            <person name="Klingl A."/>
            <person name="Alves R.J."/>
            <person name="Rittmann S.K."/>
            <person name="Melcher M."/>
            <person name="Leisch N."/>
            <person name="Schleper C."/>
        </authorList>
    </citation>
    <scope>NUCLEOTIDE SEQUENCE [LARGE SCALE GENOMIC DNA]</scope>
    <source>
        <strain evidence="1">EN76</strain>
    </source>
</reference>
<dbReference type="EMBL" id="CP007536">
    <property type="protein sequence ID" value="AIC16398.1"/>
    <property type="molecule type" value="Genomic_DNA"/>
</dbReference>
<proteinExistence type="predicted"/>
<dbReference type="AlphaFoldDB" id="A0A060HLR1"/>
<evidence type="ECO:0000313" key="1">
    <source>
        <dbReference type="EMBL" id="AIC16398.1"/>
    </source>
</evidence>
<name>A0A060HLR1_9ARCH</name>
<dbReference type="KEGG" id="nvn:NVIE_021370"/>